<dbReference type="EMBL" id="KE504280">
    <property type="protein sequence ID" value="EPS93368.1"/>
    <property type="molecule type" value="Genomic_DNA"/>
</dbReference>
<name>S8DQ95_FOMSC</name>
<dbReference type="AlphaFoldDB" id="S8DQ95"/>
<dbReference type="OrthoDB" id="3252968at2759"/>
<reference evidence="1 2" key="1">
    <citation type="journal article" date="2012" name="Science">
        <title>The Paleozoic origin of enzymatic lignin decomposition reconstructed from 31 fungal genomes.</title>
        <authorList>
            <person name="Floudas D."/>
            <person name="Binder M."/>
            <person name="Riley R."/>
            <person name="Barry K."/>
            <person name="Blanchette R.A."/>
            <person name="Henrissat B."/>
            <person name="Martinez A.T."/>
            <person name="Otillar R."/>
            <person name="Spatafora J.W."/>
            <person name="Yadav J.S."/>
            <person name="Aerts A."/>
            <person name="Benoit I."/>
            <person name="Boyd A."/>
            <person name="Carlson A."/>
            <person name="Copeland A."/>
            <person name="Coutinho P.M."/>
            <person name="de Vries R.P."/>
            <person name="Ferreira P."/>
            <person name="Findley K."/>
            <person name="Foster B."/>
            <person name="Gaskell J."/>
            <person name="Glotzer D."/>
            <person name="Gorecki P."/>
            <person name="Heitman J."/>
            <person name="Hesse C."/>
            <person name="Hori C."/>
            <person name="Igarashi K."/>
            <person name="Jurgens J.A."/>
            <person name="Kallen N."/>
            <person name="Kersten P."/>
            <person name="Kohler A."/>
            <person name="Kuees U."/>
            <person name="Kumar T.K.A."/>
            <person name="Kuo A."/>
            <person name="LaButti K."/>
            <person name="Larrondo L.F."/>
            <person name="Lindquist E."/>
            <person name="Ling A."/>
            <person name="Lombard V."/>
            <person name="Lucas S."/>
            <person name="Lundell T."/>
            <person name="Martin R."/>
            <person name="McLaughlin D.J."/>
            <person name="Morgenstern I."/>
            <person name="Morin E."/>
            <person name="Murat C."/>
            <person name="Nagy L.G."/>
            <person name="Nolan M."/>
            <person name="Ohm R.A."/>
            <person name="Patyshakuliyeva A."/>
            <person name="Rokas A."/>
            <person name="Ruiz-Duenas F.J."/>
            <person name="Sabat G."/>
            <person name="Salamov A."/>
            <person name="Samejima M."/>
            <person name="Schmutz J."/>
            <person name="Slot J.C."/>
            <person name="St John F."/>
            <person name="Stenlid J."/>
            <person name="Sun H."/>
            <person name="Sun S."/>
            <person name="Syed K."/>
            <person name="Tsang A."/>
            <person name="Wiebenga A."/>
            <person name="Young D."/>
            <person name="Pisabarro A."/>
            <person name="Eastwood D.C."/>
            <person name="Martin F."/>
            <person name="Cullen D."/>
            <person name="Grigoriev I.V."/>
            <person name="Hibbett D.S."/>
        </authorList>
    </citation>
    <scope>NUCLEOTIDE SEQUENCE</scope>
    <source>
        <strain evidence="2">FP-58527</strain>
    </source>
</reference>
<proteinExistence type="predicted"/>
<protein>
    <submittedName>
        <fullName evidence="1">Uncharacterized protein</fullName>
    </submittedName>
</protein>
<evidence type="ECO:0000313" key="1">
    <source>
        <dbReference type="EMBL" id="EPS93368.1"/>
    </source>
</evidence>
<gene>
    <name evidence="1" type="ORF">FOMPIDRAFT_92428</name>
</gene>
<sequence length="192" mass="20798">MADEVVFTWTSGGKPKTQTLLGKDKHSSREAVGLWKVGSRGWKVYATTSQLSKIDADYTRAEVDAGLPVGSPTPAFQQGSVKQGTKPTTEGFVLIAQWMDGTNFQKTTASFKSALTKEKVSKDQDSTDHKRITGGCDAAKKVGLQDCQGFVKPGIGEPVRFIDVHTSWNPQTKRYGTSSLAEGLVETIAAWK</sequence>
<organism evidence="1 2">
    <name type="scientific">Fomitopsis schrenkii</name>
    <name type="common">Brown rot fungus</name>
    <dbReference type="NCBI Taxonomy" id="2126942"/>
    <lineage>
        <taxon>Eukaryota</taxon>
        <taxon>Fungi</taxon>
        <taxon>Dikarya</taxon>
        <taxon>Basidiomycota</taxon>
        <taxon>Agaricomycotina</taxon>
        <taxon>Agaricomycetes</taxon>
        <taxon>Polyporales</taxon>
        <taxon>Fomitopsis</taxon>
    </lineage>
</organism>
<dbReference type="HOGENOM" id="CLU_1415193_0_0_1"/>
<dbReference type="Proteomes" id="UP000015241">
    <property type="component" value="Unassembled WGS sequence"/>
</dbReference>
<accession>S8DQ95</accession>
<keyword evidence="2" id="KW-1185">Reference proteome</keyword>
<evidence type="ECO:0000313" key="2">
    <source>
        <dbReference type="Proteomes" id="UP000015241"/>
    </source>
</evidence>
<dbReference type="InParanoid" id="S8DQ95"/>